<feature type="compositionally biased region" description="Gly residues" evidence="1">
    <location>
        <begin position="25"/>
        <end position="44"/>
    </location>
</feature>
<protein>
    <submittedName>
        <fullName evidence="2">Uncharacterized protein</fullName>
    </submittedName>
</protein>
<keyword evidence="3" id="KW-1185">Reference proteome</keyword>
<name>A0A6F8ZDQ1_9FIRM</name>
<dbReference type="AlphaFoldDB" id="A0A6F8ZDQ1"/>
<feature type="region of interest" description="Disordered" evidence="1">
    <location>
        <begin position="1"/>
        <end position="71"/>
    </location>
</feature>
<sequence>MRPQGGETEAFHRVGYTQRGKREGAGTGAGATAGTAGAGDGGPGGRRDERPAAPAAGGVGRGRHPGDFHRA</sequence>
<accession>A0A6F8ZDQ1</accession>
<organism evidence="2 3">
    <name type="scientific">Candidatus Hydrogenisulfobacillus filiaventi</name>
    <dbReference type="NCBI Taxonomy" id="2707344"/>
    <lineage>
        <taxon>Bacteria</taxon>
        <taxon>Bacillati</taxon>
        <taxon>Bacillota</taxon>
        <taxon>Clostridia</taxon>
        <taxon>Eubacteriales</taxon>
        <taxon>Clostridiales Family XVII. Incertae Sedis</taxon>
        <taxon>Candidatus Hydrogenisulfobacillus</taxon>
    </lineage>
</organism>
<dbReference type="KEGG" id="hfv:R50_0284"/>
<evidence type="ECO:0000313" key="3">
    <source>
        <dbReference type="Proteomes" id="UP000503399"/>
    </source>
</evidence>
<gene>
    <name evidence="2" type="ORF">R50_0284</name>
</gene>
<proteinExistence type="predicted"/>
<evidence type="ECO:0000313" key="2">
    <source>
        <dbReference type="EMBL" id="CAB1127790.1"/>
    </source>
</evidence>
<dbReference type="Proteomes" id="UP000503399">
    <property type="component" value="Chromosome"/>
</dbReference>
<evidence type="ECO:0000256" key="1">
    <source>
        <dbReference type="SAM" id="MobiDB-lite"/>
    </source>
</evidence>
<dbReference type="EMBL" id="LR778114">
    <property type="protein sequence ID" value="CAB1127790.1"/>
    <property type="molecule type" value="Genomic_DNA"/>
</dbReference>
<reference evidence="2 3" key="1">
    <citation type="submission" date="2020-02" db="EMBL/GenBank/DDBJ databases">
        <authorList>
            <person name="Hogendoorn C."/>
        </authorList>
    </citation>
    <scope>NUCLEOTIDE SEQUENCE [LARGE SCALE GENOMIC DNA]</scope>
    <source>
        <strain evidence="2">R501</strain>
    </source>
</reference>